<sequence>MSSPLLTKQSLLESNIFKLKYSVPENQLEVDFVFQCTKETGTPRQIGRHRIAFRCLDNTSYAAIFLPP</sequence>
<name>A0A0C3GAW2_PILCF</name>
<organism evidence="1 2">
    <name type="scientific">Piloderma croceum (strain F 1598)</name>
    <dbReference type="NCBI Taxonomy" id="765440"/>
    <lineage>
        <taxon>Eukaryota</taxon>
        <taxon>Fungi</taxon>
        <taxon>Dikarya</taxon>
        <taxon>Basidiomycota</taxon>
        <taxon>Agaricomycotina</taxon>
        <taxon>Agaricomycetes</taxon>
        <taxon>Agaricomycetidae</taxon>
        <taxon>Atheliales</taxon>
        <taxon>Atheliaceae</taxon>
        <taxon>Piloderma</taxon>
    </lineage>
</organism>
<evidence type="ECO:0000313" key="1">
    <source>
        <dbReference type="EMBL" id="KIM87771.1"/>
    </source>
</evidence>
<reference evidence="1 2" key="1">
    <citation type="submission" date="2014-04" db="EMBL/GenBank/DDBJ databases">
        <authorList>
            <consortium name="DOE Joint Genome Institute"/>
            <person name="Kuo A."/>
            <person name="Tarkka M."/>
            <person name="Buscot F."/>
            <person name="Kohler A."/>
            <person name="Nagy L.G."/>
            <person name="Floudas D."/>
            <person name="Copeland A."/>
            <person name="Barry K.W."/>
            <person name="Cichocki N."/>
            <person name="Veneault-Fourrey C."/>
            <person name="LaButti K."/>
            <person name="Lindquist E.A."/>
            <person name="Lipzen A."/>
            <person name="Lundell T."/>
            <person name="Morin E."/>
            <person name="Murat C."/>
            <person name="Sun H."/>
            <person name="Tunlid A."/>
            <person name="Henrissat B."/>
            <person name="Grigoriev I.V."/>
            <person name="Hibbett D.S."/>
            <person name="Martin F."/>
            <person name="Nordberg H.P."/>
            <person name="Cantor M.N."/>
            <person name="Hua S.X."/>
        </authorList>
    </citation>
    <scope>NUCLEOTIDE SEQUENCE [LARGE SCALE GENOMIC DNA]</scope>
    <source>
        <strain evidence="1 2">F 1598</strain>
    </source>
</reference>
<dbReference type="AlphaFoldDB" id="A0A0C3GAW2"/>
<accession>A0A0C3GAW2</accession>
<dbReference type="HOGENOM" id="CLU_2794806_0_0_1"/>
<dbReference type="Proteomes" id="UP000054166">
    <property type="component" value="Unassembled WGS sequence"/>
</dbReference>
<gene>
    <name evidence="1" type="ORF">PILCRDRAFT_814488</name>
</gene>
<dbReference type="InParanoid" id="A0A0C3GAW2"/>
<protein>
    <submittedName>
        <fullName evidence="1">Uncharacterized protein</fullName>
    </submittedName>
</protein>
<proteinExistence type="predicted"/>
<keyword evidence="2" id="KW-1185">Reference proteome</keyword>
<evidence type="ECO:0000313" key="2">
    <source>
        <dbReference type="Proteomes" id="UP000054166"/>
    </source>
</evidence>
<dbReference type="EMBL" id="KN832978">
    <property type="protein sequence ID" value="KIM87771.1"/>
    <property type="molecule type" value="Genomic_DNA"/>
</dbReference>
<reference evidence="2" key="2">
    <citation type="submission" date="2015-01" db="EMBL/GenBank/DDBJ databases">
        <title>Evolutionary Origins and Diversification of the Mycorrhizal Mutualists.</title>
        <authorList>
            <consortium name="DOE Joint Genome Institute"/>
            <consortium name="Mycorrhizal Genomics Consortium"/>
            <person name="Kohler A."/>
            <person name="Kuo A."/>
            <person name="Nagy L.G."/>
            <person name="Floudas D."/>
            <person name="Copeland A."/>
            <person name="Barry K.W."/>
            <person name="Cichocki N."/>
            <person name="Veneault-Fourrey C."/>
            <person name="LaButti K."/>
            <person name="Lindquist E.A."/>
            <person name="Lipzen A."/>
            <person name="Lundell T."/>
            <person name="Morin E."/>
            <person name="Murat C."/>
            <person name="Riley R."/>
            <person name="Ohm R."/>
            <person name="Sun H."/>
            <person name="Tunlid A."/>
            <person name="Henrissat B."/>
            <person name="Grigoriev I.V."/>
            <person name="Hibbett D.S."/>
            <person name="Martin F."/>
        </authorList>
    </citation>
    <scope>NUCLEOTIDE SEQUENCE [LARGE SCALE GENOMIC DNA]</scope>
    <source>
        <strain evidence="2">F 1598</strain>
    </source>
</reference>